<name>X1W393_9ZZZZ</name>
<protein>
    <submittedName>
        <fullName evidence="1">Uncharacterized protein</fullName>
    </submittedName>
</protein>
<proteinExistence type="predicted"/>
<feature type="non-terminal residue" evidence="1">
    <location>
        <position position="1"/>
    </location>
</feature>
<dbReference type="EMBL" id="BARW01036277">
    <property type="protein sequence ID" value="GAJ25055.1"/>
    <property type="molecule type" value="Genomic_DNA"/>
</dbReference>
<gene>
    <name evidence="1" type="ORF">S12H4_56353</name>
</gene>
<organism evidence="1">
    <name type="scientific">marine sediment metagenome</name>
    <dbReference type="NCBI Taxonomy" id="412755"/>
    <lineage>
        <taxon>unclassified sequences</taxon>
        <taxon>metagenomes</taxon>
        <taxon>ecological metagenomes</taxon>
    </lineage>
</organism>
<sequence length="159" mass="17535">EPCSCCLIDPEGTNAPENRMCTTKGAIGILSNSEERAWCSEIKIVPDGRCSRAMAIREAARECKEKHPEDTEAFFRCYIPAFSQITKGSNPVAKERLTMAVATGTEKARGLGEPRTDVERVMAHHNISREEAERWLSVYPGEKLLPERGTGSALLKGAR</sequence>
<reference evidence="1" key="1">
    <citation type="journal article" date="2014" name="Front. Microbiol.">
        <title>High frequency of phylogenetically diverse reductive dehalogenase-homologous genes in deep subseafloor sedimentary metagenomes.</title>
        <authorList>
            <person name="Kawai M."/>
            <person name="Futagami T."/>
            <person name="Toyoda A."/>
            <person name="Takaki Y."/>
            <person name="Nishi S."/>
            <person name="Hori S."/>
            <person name="Arai W."/>
            <person name="Tsubouchi T."/>
            <person name="Morono Y."/>
            <person name="Uchiyama I."/>
            <person name="Ito T."/>
            <person name="Fujiyama A."/>
            <person name="Inagaki F."/>
            <person name="Takami H."/>
        </authorList>
    </citation>
    <scope>NUCLEOTIDE SEQUENCE</scope>
    <source>
        <strain evidence="1">Expedition CK06-06</strain>
    </source>
</reference>
<dbReference type="AlphaFoldDB" id="X1W393"/>
<comment type="caution">
    <text evidence="1">The sequence shown here is derived from an EMBL/GenBank/DDBJ whole genome shotgun (WGS) entry which is preliminary data.</text>
</comment>
<accession>X1W393</accession>
<evidence type="ECO:0000313" key="1">
    <source>
        <dbReference type="EMBL" id="GAJ25055.1"/>
    </source>
</evidence>